<evidence type="ECO:0000313" key="2">
    <source>
        <dbReference type="EMBL" id="CAG6495159.1"/>
    </source>
</evidence>
<reference evidence="2" key="1">
    <citation type="submission" date="2021-05" db="EMBL/GenBank/DDBJ databases">
        <authorList>
            <person name="Alioto T."/>
            <person name="Alioto T."/>
            <person name="Gomez Garrido J."/>
        </authorList>
    </citation>
    <scope>NUCLEOTIDE SEQUENCE</scope>
</reference>
<dbReference type="AlphaFoldDB" id="A0A8D8CIB7"/>
<proteinExistence type="predicted"/>
<name>A0A8D8CIB7_CULPI</name>
<protein>
    <submittedName>
        <fullName evidence="2">(northern house mosquito) hypothetical protein</fullName>
    </submittedName>
</protein>
<organism evidence="2">
    <name type="scientific">Culex pipiens</name>
    <name type="common">House mosquito</name>
    <dbReference type="NCBI Taxonomy" id="7175"/>
    <lineage>
        <taxon>Eukaryota</taxon>
        <taxon>Metazoa</taxon>
        <taxon>Ecdysozoa</taxon>
        <taxon>Arthropoda</taxon>
        <taxon>Hexapoda</taxon>
        <taxon>Insecta</taxon>
        <taxon>Pterygota</taxon>
        <taxon>Neoptera</taxon>
        <taxon>Endopterygota</taxon>
        <taxon>Diptera</taxon>
        <taxon>Nematocera</taxon>
        <taxon>Culicoidea</taxon>
        <taxon>Culicidae</taxon>
        <taxon>Culicinae</taxon>
        <taxon>Culicini</taxon>
        <taxon>Culex</taxon>
        <taxon>Culex</taxon>
    </lineage>
</organism>
<evidence type="ECO:0000256" key="1">
    <source>
        <dbReference type="SAM" id="MobiDB-lite"/>
    </source>
</evidence>
<dbReference type="EMBL" id="HBUE01163826">
    <property type="protein sequence ID" value="CAG6511559.1"/>
    <property type="molecule type" value="Transcribed_RNA"/>
</dbReference>
<dbReference type="EMBL" id="HBUE01127680">
    <property type="protein sequence ID" value="CAG6495159.1"/>
    <property type="molecule type" value="Transcribed_RNA"/>
</dbReference>
<sequence length="120" mass="13622">MFFCDTGPNADNSFLSIWSYLITDRCSLSSMLGGGFRRLDVKKRLRPPFAATSRRCPCRRIARRQISDTSSIRQTGHDPRPTYQPWSDRHNSSKPAASARLSSQAVLPPSRRLLRSPELE</sequence>
<feature type="region of interest" description="Disordered" evidence="1">
    <location>
        <begin position="64"/>
        <end position="120"/>
    </location>
</feature>
<dbReference type="EMBL" id="HBUE01269074">
    <property type="protein sequence ID" value="CAG6562990.1"/>
    <property type="molecule type" value="Transcribed_RNA"/>
</dbReference>
<accession>A0A8D8CIB7</accession>